<protein>
    <submittedName>
        <fullName evidence="2">Uncharacterized protein</fullName>
    </submittedName>
</protein>
<evidence type="ECO:0000313" key="3">
    <source>
        <dbReference type="Proteomes" id="UP001054902"/>
    </source>
</evidence>
<dbReference type="AlphaFoldDB" id="A0AAD3CQX6"/>
<dbReference type="Proteomes" id="UP001054902">
    <property type="component" value="Unassembled WGS sequence"/>
</dbReference>
<name>A0AAD3CQX6_9STRA</name>
<dbReference type="EMBL" id="BLLK01000040">
    <property type="protein sequence ID" value="GFH50528.1"/>
    <property type="molecule type" value="Genomic_DNA"/>
</dbReference>
<feature type="compositionally biased region" description="Polar residues" evidence="1">
    <location>
        <begin position="1"/>
        <end position="11"/>
    </location>
</feature>
<comment type="caution">
    <text evidence="2">The sequence shown here is derived from an EMBL/GenBank/DDBJ whole genome shotgun (WGS) entry which is preliminary data.</text>
</comment>
<keyword evidence="3" id="KW-1185">Reference proteome</keyword>
<feature type="region of interest" description="Disordered" evidence="1">
    <location>
        <begin position="1"/>
        <end position="22"/>
    </location>
</feature>
<evidence type="ECO:0000313" key="2">
    <source>
        <dbReference type="EMBL" id="GFH50528.1"/>
    </source>
</evidence>
<sequence>MVVENVETQPSELYPDVELNPPVKVGESKETNKTCETSWQVVNNPNVSGKIWEIANKEASKDGSRFESAHKRKKWAWAPVALVVYVNNKDKIEEGKKCITEKYGTKVEMTDGSAVRFVPFIFGKKDQETRKVLDQKLYHNLQMHCALKATEVKFKLDIKDIHDKKDYLGGKSIEQILHKQKDSEGNRIFKHTARTFSKYFNDEKYSIVCSFNMVTQARKAVAELKTNLHDLCEPGENIFQHFTNAQKWLLDLETAKRNREEEEFNDEDAKTYFDQEPKDFEKEKEEVPMEILYVFGEGDNISEDSDIITIESGKTCIPSILQNSPNKRSDESVYSQMSEITTGSA</sequence>
<proteinExistence type="predicted"/>
<gene>
    <name evidence="2" type="ORF">CTEN210_07004</name>
</gene>
<reference evidence="2 3" key="1">
    <citation type="journal article" date="2021" name="Sci. Rep.">
        <title>The genome of the diatom Chaetoceros tenuissimus carries an ancient integrated fragment of an extant virus.</title>
        <authorList>
            <person name="Hongo Y."/>
            <person name="Kimura K."/>
            <person name="Takaki Y."/>
            <person name="Yoshida Y."/>
            <person name="Baba S."/>
            <person name="Kobayashi G."/>
            <person name="Nagasaki K."/>
            <person name="Hano T."/>
            <person name="Tomaru Y."/>
        </authorList>
    </citation>
    <scope>NUCLEOTIDE SEQUENCE [LARGE SCALE GENOMIC DNA]</scope>
    <source>
        <strain evidence="2 3">NIES-3715</strain>
    </source>
</reference>
<evidence type="ECO:0000256" key="1">
    <source>
        <dbReference type="SAM" id="MobiDB-lite"/>
    </source>
</evidence>
<feature type="region of interest" description="Disordered" evidence="1">
    <location>
        <begin position="320"/>
        <end position="345"/>
    </location>
</feature>
<accession>A0AAD3CQX6</accession>
<organism evidence="2 3">
    <name type="scientific">Chaetoceros tenuissimus</name>
    <dbReference type="NCBI Taxonomy" id="426638"/>
    <lineage>
        <taxon>Eukaryota</taxon>
        <taxon>Sar</taxon>
        <taxon>Stramenopiles</taxon>
        <taxon>Ochrophyta</taxon>
        <taxon>Bacillariophyta</taxon>
        <taxon>Coscinodiscophyceae</taxon>
        <taxon>Chaetocerotophycidae</taxon>
        <taxon>Chaetocerotales</taxon>
        <taxon>Chaetocerotaceae</taxon>
        <taxon>Chaetoceros</taxon>
    </lineage>
</organism>